<accession>A0ABP9WNZ8</accession>
<dbReference type="EMBL" id="BAABRT010000009">
    <property type="protein sequence ID" value="GAA5524928.1"/>
    <property type="molecule type" value="Genomic_DNA"/>
</dbReference>
<gene>
    <name evidence="2" type="ORF">Maes01_01487</name>
</gene>
<keyword evidence="3" id="KW-1185">Reference proteome</keyword>
<name>A0ABP9WNZ8_9GAMM</name>
<proteinExistence type="predicted"/>
<dbReference type="InterPro" id="IPR015003">
    <property type="entry name" value="DUF1853"/>
</dbReference>
<feature type="compositionally biased region" description="Basic and acidic residues" evidence="1">
    <location>
        <begin position="267"/>
        <end position="279"/>
    </location>
</feature>
<evidence type="ECO:0008006" key="4">
    <source>
        <dbReference type="Google" id="ProtNLM"/>
    </source>
</evidence>
<feature type="compositionally biased region" description="Basic and acidic residues" evidence="1">
    <location>
        <begin position="226"/>
        <end position="255"/>
    </location>
</feature>
<feature type="region of interest" description="Disordered" evidence="1">
    <location>
        <begin position="223"/>
        <end position="286"/>
    </location>
</feature>
<protein>
    <recommendedName>
        <fullName evidence="4">DUF1853 family protein</fullName>
    </recommendedName>
</protein>
<dbReference type="RefSeq" id="WP_345550221.1">
    <property type="nucleotide sequence ID" value="NZ_BAABRT010000009.1"/>
</dbReference>
<sequence length="361" mass="41227">MTDYSAAIEADHWANLLWAVSAAPIVRDCALPLLSAGRQAALEEFFARQETRGHLHSALQTFLAQHPSPRLGVYFENLWAFAFEQHPDYQLLARNLPLRVPGRTLGELDFVVRHRPSGRTEHWEIAVKFYLQMGEQQWVGPGLRDRLDIKLARMRDHQLPIALGPAASAELARHGWQLSRQWALMPGRLFRPLGETQPLPAGINPAVSHYWWATPATFLRHWQTPSRDDSQDDSQKNAQEDSQNHAQKRDKDRLQTHSRSPFADGNGHSDGDSKRDNERATPQTLQQWRWVRLPKTAWLADDGYGVTGGVDADRLIADFLRQTNPHPWCVAARFQNREVSRGFIVPEDWPHRALAALREEP</sequence>
<dbReference type="Proteomes" id="UP001408594">
    <property type="component" value="Unassembled WGS sequence"/>
</dbReference>
<comment type="caution">
    <text evidence="2">The sequence shown here is derived from an EMBL/GenBank/DDBJ whole genome shotgun (WGS) entry which is preliminary data.</text>
</comment>
<dbReference type="Pfam" id="PF08907">
    <property type="entry name" value="DUF1853"/>
    <property type="match status" value="1"/>
</dbReference>
<evidence type="ECO:0000313" key="3">
    <source>
        <dbReference type="Proteomes" id="UP001408594"/>
    </source>
</evidence>
<evidence type="ECO:0000256" key="1">
    <source>
        <dbReference type="SAM" id="MobiDB-lite"/>
    </source>
</evidence>
<evidence type="ECO:0000313" key="2">
    <source>
        <dbReference type="EMBL" id="GAA5524928.1"/>
    </source>
</evidence>
<organism evidence="2 3">
    <name type="scientific">Microbulbifer aestuariivivens</name>
    <dbReference type="NCBI Taxonomy" id="1908308"/>
    <lineage>
        <taxon>Bacteria</taxon>
        <taxon>Pseudomonadati</taxon>
        <taxon>Pseudomonadota</taxon>
        <taxon>Gammaproteobacteria</taxon>
        <taxon>Cellvibrionales</taxon>
        <taxon>Microbulbiferaceae</taxon>
        <taxon>Microbulbifer</taxon>
    </lineage>
</organism>
<reference evidence="2 3" key="1">
    <citation type="submission" date="2024-02" db="EMBL/GenBank/DDBJ databases">
        <title>Microbulbifer aestuariivivens NBRC 112533.</title>
        <authorList>
            <person name="Ichikawa N."/>
            <person name="Katano-Makiyama Y."/>
            <person name="Hidaka K."/>
        </authorList>
    </citation>
    <scope>NUCLEOTIDE SEQUENCE [LARGE SCALE GENOMIC DNA]</scope>
    <source>
        <strain evidence="2 3">NBRC 112533</strain>
    </source>
</reference>